<protein>
    <submittedName>
        <fullName evidence="2">Uncharacterized protein</fullName>
    </submittedName>
</protein>
<feature type="compositionally biased region" description="Basic and acidic residues" evidence="1">
    <location>
        <begin position="66"/>
        <end position="100"/>
    </location>
</feature>
<organism evidence="2 3">
    <name type="scientific">Stephania cephalantha</name>
    <dbReference type="NCBI Taxonomy" id="152367"/>
    <lineage>
        <taxon>Eukaryota</taxon>
        <taxon>Viridiplantae</taxon>
        <taxon>Streptophyta</taxon>
        <taxon>Embryophyta</taxon>
        <taxon>Tracheophyta</taxon>
        <taxon>Spermatophyta</taxon>
        <taxon>Magnoliopsida</taxon>
        <taxon>Ranunculales</taxon>
        <taxon>Menispermaceae</taxon>
        <taxon>Menispermoideae</taxon>
        <taxon>Cissampelideae</taxon>
        <taxon>Stephania</taxon>
    </lineage>
</organism>
<evidence type="ECO:0000313" key="2">
    <source>
        <dbReference type="EMBL" id="KAK9111817.1"/>
    </source>
</evidence>
<proteinExistence type="predicted"/>
<accession>A0AAP0NL90</accession>
<comment type="caution">
    <text evidence="2">The sequence shown here is derived from an EMBL/GenBank/DDBJ whole genome shotgun (WGS) entry which is preliminary data.</text>
</comment>
<sequence>MTNQREKQQRSGGEADRQRGAKQQPDGRRSAPAESDRSGARIERSRRREASSGGGRRPATGVTEISHYREAFSRHSCNDRRDTDHEGRRTADPGSAERGDGYGGGCRRYNIHNSNALEKSEEFSISDGVHNQQNGIHLDNQYKLGSEVSSIDTIIREADCLLQKSNLMLG</sequence>
<name>A0AAP0NL90_9MAGN</name>
<dbReference type="Proteomes" id="UP001419268">
    <property type="component" value="Unassembled WGS sequence"/>
</dbReference>
<dbReference type="AlphaFoldDB" id="A0AAP0NL90"/>
<reference evidence="2 3" key="1">
    <citation type="submission" date="2024-01" db="EMBL/GenBank/DDBJ databases">
        <title>Genome assemblies of Stephania.</title>
        <authorList>
            <person name="Yang L."/>
        </authorList>
    </citation>
    <scope>NUCLEOTIDE SEQUENCE [LARGE SCALE GENOMIC DNA]</scope>
    <source>
        <strain evidence="2">JXDWG</strain>
        <tissue evidence="2">Leaf</tissue>
    </source>
</reference>
<evidence type="ECO:0000256" key="1">
    <source>
        <dbReference type="SAM" id="MobiDB-lite"/>
    </source>
</evidence>
<dbReference type="EMBL" id="JBBNAG010000008">
    <property type="protein sequence ID" value="KAK9111817.1"/>
    <property type="molecule type" value="Genomic_DNA"/>
</dbReference>
<feature type="region of interest" description="Disordered" evidence="1">
    <location>
        <begin position="1"/>
        <end position="105"/>
    </location>
</feature>
<keyword evidence="3" id="KW-1185">Reference proteome</keyword>
<evidence type="ECO:0000313" key="3">
    <source>
        <dbReference type="Proteomes" id="UP001419268"/>
    </source>
</evidence>
<feature type="compositionally biased region" description="Basic and acidic residues" evidence="1">
    <location>
        <begin position="1"/>
        <end position="50"/>
    </location>
</feature>
<gene>
    <name evidence="2" type="ORF">Scep_019336</name>
</gene>